<dbReference type="PANTHER" id="PTHR24321">
    <property type="entry name" value="DEHYDROGENASES, SHORT CHAIN"/>
    <property type="match status" value="1"/>
</dbReference>
<dbReference type="Proteomes" id="UP000190367">
    <property type="component" value="Unassembled WGS sequence"/>
</dbReference>
<proteinExistence type="inferred from homology"/>
<evidence type="ECO:0000256" key="2">
    <source>
        <dbReference type="ARBA" id="ARBA00023002"/>
    </source>
</evidence>
<sequence>MELLKDKVALVTGAGSGIGRSVAELYARNGASVVVSDIDDKGGFAVVEDIQRAGGKAFFVKADVSKAEDNEQLVAATLKEYGKLDIACNNAGIGGESAPTGNYKLAEWEKVIGINLNGVFYGMRYQLPVMEKAGSGAIVNMASILGTAGFAGSCAYVAAKHAVVGLTKTAALEYSAKGIRVNAVGPGFIETPLLTKHLSQQEMQGLVGLHPIGRLGKPEEVAELVLWLSAPLSSFVTGGYYPVDGAYLAR</sequence>
<dbReference type="OrthoDB" id="597477at2"/>
<dbReference type="PRINTS" id="PR00081">
    <property type="entry name" value="GDHRDH"/>
</dbReference>
<gene>
    <name evidence="3" type="ORF">SAMN04488128_1021478</name>
</gene>
<dbReference type="InterPro" id="IPR002347">
    <property type="entry name" value="SDR_fam"/>
</dbReference>
<dbReference type="CDD" id="cd05233">
    <property type="entry name" value="SDR_c"/>
    <property type="match status" value="1"/>
</dbReference>
<evidence type="ECO:0000256" key="1">
    <source>
        <dbReference type="ARBA" id="ARBA00006484"/>
    </source>
</evidence>
<dbReference type="FunFam" id="3.40.50.720:FF:000084">
    <property type="entry name" value="Short-chain dehydrogenase reductase"/>
    <property type="match status" value="1"/>
</dbReference>
<protein>
    <submittedName>
        <fullName evidence="3">NAD(P)-dependent dehydrogenase, short-chain alcohol dehydrogenase family</fullName>
    </submittedName>
</protein>
<dbReference type="STRING" id="634771.SAMN04488128_1021478"/>
<dbReference type="AlphaFoldDB" id="A0A1T4RTW3"/>
<dbReference type="Pfam" id="PF13561">
    <property type="entry name" value="adh_short_C2"/>
    <property type="match status" value="1"/>
</dbReference>
<dbReference type="RefSeq" id="WP_078669936.1">
    <property type="nucleotide sequence ID" value="NZ_FUWZ01000002.1"/>
</dbReference>
<evidence type="ECO:0000313" key="4">
    <source>
        <dbReference type="Proteomes" id="UP000190367"/>
    </source>
</evidence>
<dbReference type="SUPFAM" id="SSF51735">
    <property type="entry name" value="NAD(P)-binding Rossmann-fold domains"/>
    <property type="match status" value="1"/>
</dbReference>
<dbReference type="InterPro" id="IPR036291">
    <property type="entry name" value="NAD(P)-bd_dom_sf"/>
</dbReference>
<dbReference type="PANTHER" id="PTHR24321:SF8">
    <property type="entry name" value="ESTRADIOL 17-BETA-DEHYDROGENASE 8-RELATED"/>
    <property type="match status" value="1"/>
</dbReference>
<dbReference type="GO" id="GO:0016491">
    <property type="term" value="F:oxidoreductase activity"/>
    <property type="evidence" value="ECO:0007669"/>
    <property type="project" value="UniProtKB-KW"/>
</dbReference>
<keyword evidence="2" id="KW-0560">Oxidoreductase</keyword>
<keyword evidence="4" id="KW-1185">Reference proteome</keyword>
<dbReference type="NCBIfam" id="NF005559">
    <property type="entry name" value="PRK07231.1"/>
    <property type="match status" value="1"/>
</dbReference>
<organism evidence="3 4">
    <name type="scientific">Chitinophaga eiseniae</name>
    <dbReference type="NCBI Taxonomy" id="634771"/>
    <lineage>
        <taxon>Bacteria</taxon>
        <taxon>Pseudomonadati</taxon>
        <taxon>Bacteroidota</taxon>
        <taxon>Chitinophagia</taxon>
        <taxon>Chitinophagales</taxon>
        <taxon>Chitinophagaceae</taxon>
        <taxon>Chitinophaga</taxon>
    </lineage>
</organism>
<name>A0A1T4RTW3_9BACT</name>
<comment type="similarity">
    <text evidence="1">Belongs to the short-chain dehydrogenases/reductases (SDR) family.</text>
</comment>
<dbReference type="InterPro" id="IPR020904">
    <property type="entry name" value="Sc_DH/Rdtase_CS"/>
</dbReference>
<dbReference type="EMBL" id="FUWZ01000002">
    <property type="protein sequence ID" value="SKA19434.1"/>
    <property type="molecule type" value="Genomic_DNA"/>
</dbReference>
<dbReference type="PRINTS" id="PR00080">
    <property type="entry name" value="SDRFAMILY"/>
</dbReference>
<dbReference type="Gene3D" id="3.40.50.720">
    <property type="entry name" value="NAD(P)-binding Rossmann-like Domain"/>
    <property type="match status" value="1"/>
</dbReference>
<dbReference type="PROSITE" id="PS00061">
    <property type="entry name" value="ADH_SHORT"/>
    <property type="match status" value="1"/>
</dbReference>
<evidence type="ECO:0000313" key="3">
    <source>
        <dbReference type="EMBL" id="SKA19434.1"/>
    </source>
</evidence>
<reference evidence="4" key="1">
    <citation type="submission" date="2017-02" db="EMBL/GenBank/DDBJ databases">
        <authorList>
            <person name="Varghese N."/>
            <person name="Submissions S."/>
        </authorList>
    </citation>
    <scope>NUCLEOTIDE SEQUENCE [LARGE SCALE GENOMIC DNA]</scope>
    <source>
        <strain evidence="4">DSM 22224</strain>
    </source>
</reference>
<accession>A0A1T4RTW3</accession>